<evidence type="ECO:0000313" key="1">
    <source>
        <dbReference type="EMBL" id="SEJ00013.1"/>
    </source>
</evidence>
<reference evidence="2" key="1">
    <citation type="submission" date="2016-10" db="EMBL/GenBank/DDBJ databases">
        <authorList>
            <person name="Varghese N."/>
            <person name="Submissions S."/>
        </authorList>
    </citation>
    <scope>NUCLEOTIDE SEQUENCE [LARGE SCALE GENOMIC DNA]</scope>
    <source>
        <strain evidence="2">DSM 25751</strain>
    </source>
</reference>
<dbReference type="OrthoDB" id="2737285at2"/>
<organism evidence="1 2">
    <name type="scientific">Alkalibacterium gilvum</name>
    <dbReference type="NCBI Taxonomy" id="1130080"/>
    <lineage>
        <taxon>Bacteria</taxon>
        <taxon>Bacillati</taxon>
        <taxon>Bacillota</taxon>
        <taxon>Bacilli</taxon>
        <taxon>Lactobacillales</taxon>
        <taxon>Carnobacteriaceae</taxon>
        <taxon>Alkalibacterium</taxon>
    </lineage>
</organism>
<dbReference type="EMBL" id="FNYW01000046">
    <property type="protein sequence ID" value="SEJ00013.1"/>
    <property type="molecule type" value="Genomic_DNA"/>
</dbReference>
<sequence length="107" mass="12874">MEKDLGKNNRDYMTIYEITVEKFNKNSNNGYFINKLRRSITELPTEFNITKIDLEEKILDTKYGKTAKELYLKEDVDRFFANYVSKNSLVRKLRKSVSNHTVYKYYH</sequence>
<gene>
    <name evidence="1" type="ORF">SAMN04488113_1462</name>
</gene>
<dbReference type="RefSeq" id="WP_091636394.1">
    <property type="nucleotide sequence ID" value="NZ_FNYW01000046.1"/>
</dbReference>
<name>A0A1H6V605_9LACT</name>
<protein>
    <submittedName>
        <fullName evidence="1">Uncharacterized protein</fullName>
    </submittedName>
</protein>
<evidence type="ECO:0000313" key="2">
    <source>
        <dbReference type="Proteomes" id="UP000198564"/>
    </source>
</evidence>
<dbReference type="AlphaFoldDB" id="A0A1H6V605"/>
<accession>A0A1H6V605</accession>
<dbReference type="STRING" id="1130080.SAMN04488113_1462"/>
<keyword evidence="2" id="KW-1185">Reference proteome</keyword>
<dbReference type="Proteomes" id="UP000198564">
    <property type="component" value="Unassembled WGS sequence"/>
</dbReference>
<proteinExistence type="predicted"/>